<evidence type="ECO:0000313" key="3">
    <source>
        <dbReference type="Proteomes" id="UP000053097"/>
    </source>
</evidence>
<gene>
    <name evidence="2" type="ORF">X777_14629</name>
</gene>
<feature type="region of interest" description="Disordered" evidence="1">
    <location>
        <begin position="1"/>
        <end position="20"/>
    </location>
</feature>
<sequence>MHGSCSKEWPYAAQREDGTRMRDSVSTACNNFSVIVERSESADAAVYGAAFMHARNNKPRRGTPAILFWFKATVASSTLKQRS</sequence>
<protein>
    <submittedName>
        <fullName evidence="2">Uncharacterized protein</fullName>
    </submittedName>
</protein>
<dbReference type="Proteomes" id="UP000053097">
    <property type="component" value="Unassembled WGS sequence"/>
</dbReference>
<name>A0A026WXT3_OOCBI</name>
<organism evidence="2 3">
    <name type="scientific">Ooceraea biroi</name>
    <name type="common">Clonal raider ant</name>
    <name type="synonym">Cerapachys biroi</name>
    <dbReference type="NCBI Taxonomy" id="2015173"/>
    <lineage>
        <taxon>Eukaryota</taxon>
        <taxon>Metazoa</taxon>
        <taxon>Ecdysozoa</taxon>
        <taxon>Arthropoda</taxon>
        <taxon>Hexapoda</taxon>
        <taxon>Insecta</taxon>
        <taxon>Pterygota</taxon>
        <taxon>Neoptera</taxon>
        <taxon>Endopterygota</taxon>
        <taxon>Hymenoptera</taxon>
        <taxon>Apocrita</taxon>
        <taxon>Aculeata</taxon>
        <taxon>Formicoidea</taxon>
        <taxon>Formicidae</taxon>
        <taxon>Dorylinae</taxon>
        <taxon>Ooceraea</taxon>
    </lineage>
</organism>
<proteinExistence type="predicted"/>
<evidence type="ECO:0000256" key="1">
    <source>
        <dbReference type="SAM" id="MobiDB-lite"/>
    </source>
</evidence>
<reference evidence="2 3" key="1">
    <citation type="journal article" date="2014" name="Curr. Biol.">
        <title>The genome of the clonal raider ant Cerapachys biroi.</title>
        <authorList>
            <person name="Oxley P.R."/>
            <person name="Ji L."/>
            <person name="Fetter-Pruneda I."/>
            <person name="McKenzie S.K."/>
            <person name="Li C."/>
            <person name="Hu H."/>
            <person name="Zhang G."/>
            <person name="Kronauer D.J."/>
        </authorList>
    </citation>
    <scope>NUCLEOTIDE SEQUENCE [LARGE SCALE GENOMIC DNA]</scope>
</reference>
<accession>A0A026WXT3</accession>
<dbReference type="AlphaFoldDB" id="A0A026WXT3"/>
<keyword evidence="3" id="KW-1185">Reference proteome</keyword>
<dbReference type="EMBL" id="KK107077">
    <property type="protein sequence ID" value="EZA60603.1"/>
    <property type="molecule type" value="Genomic_DNA"/>
</dbReference>
<evidence type="ECO:0000313" key="2">
    <source>
        <dbReference type="EMBL" id="EZA60603.1"/>
    </source>
</evidence>